<dbReference type="CDD" id="cd00082">
    <property type="entry name" value="HisKA"/>
    <property type="match status" value="1"/>
</dbReference>
<keyword evidence="8" id="KW-0067">ATP-binding</keyword>
<feature type="transmembrane region" description="Helical" evidence="12">
    <location>
        <begin position="221"/>
        <end position="239"/>
    </location>
</feature>
<dbReference type="InterPro" id="IPR011006">
    <property type="entry name" value="CheY-like_superfamily"/>
</dbReference>
<dbReference type="InterPro" id="IPR004358">
    <property type="entry name" value="Sig_transdc_His_kin-like_C"/>
</dbReference>
<dbReference type="GO" id="GO:0009927">
    <property type="term" value="F:histidine phosphotransfer kinase activity"/>
    <property type="evidence" value="ECO:0007669"/>
    <property type="project" value="TreeGrafter"/>
</dbReference>
<dbReference type="SUPFAM" id="SSF55874">
    <property type="entry name" value="ATPase domain of HSP90 chaperone/DNA topoisomerase II/histidine kinase"/>
    <property type="match status" value="2"/>
</dbReference>
<keyword evidence="6" id="KW-0547">Nucleotide-binding</keyword>
<evidence type="ECO:0000256" key="11">
    <source>
        <dbReference type="PROSITE-ProRule" id="PRU00169"/>
    </source>
</evidence>
<dbReference type="Gene3D" id="3.30.565.10">
    <property type="entry name" value="Histidine kinase-like ATPase, C-terminal domain"/>
    <property type="match status" value="2"/>
</dbReference>
<protein>
    <recommendedName>
        <fullName evidence="10">Circadian input-output histidine kinase CikA</fullName>
        <ecNumber evidence="3">2.7.13.3</ecNumber>
    </recommendedName>
</protein>
<evidence type="ECO:0000256" key="8">
    <source>
        <dbReference type="ARBA" id="ARBA00022840"/>
    </source>
</evidence>
<dbReference type="InterPro" id="IPR036890">
    <property type="entry name" value="HATPase_C_sf"/>
</dbReference>
<feature type="transmembrane region" description="Helical" evidence="12">
    <location>
        <begin position="12"/>
        <end position="31"/>
    </location>
</feature>
<dbReference type="GO" id="GO:0000155">
    <property type="term" value="F:phosphorelay sensor kinase activity"/>
    <property type="evidence" value="ECO:0007669"/>
    <property type="project" value="InterPro"/>
</dbReference>
<evidence type="ECO:0000259" key="14">
    <source>
        <dbReference type="PROSITE" id="PS50110"/>
    </source>
</evidence>
<keyword evidence="4 11" id="KW-0597">Phosphoprotein</keyword>
<dbReference type="InterPro" id="IPR011623">
    <property type="entry name" value="7TMR_DISM_rcpt_extracell_dom1"/>
</dbReference>
<dbReference type="Gene3D" id="3.40.50.2300">
    <property type="match status" value="1"/>
</dbReference>
<feature type="domain" description="Histidine kinase" evidence="13">
    <location>
        <begin position="927"/>
        <end position="1026"/>
    </location>
</feature>
<evidence type="ECO:0000256" key="6">
    <source>
        <dbReference type="ARBA" id="ARBA00022741"/>
    </source>
</evidence>
<dbReference type="EC" id="2.7.13.3" evidence="3"/>
<name>A0A3M8DJP1_9BACL</name>
<feature type="modified residue" description="4-aspartylphosphate" evidence="11">
    <location>
        <position position="750"/>
    </location>
</feature>
<dbReference type="InterPro" id="IPR003594">
    <property type="entry name" value="HATPase_dom"/>
</dbReference>
<evidence type="ECO:0000313" key="16">
    <source>
        <dbReference type="Proteomes" id="UP000271031"/>
    </source>
</evidence>
<dbReference type="SUPFAM" id="SSF52172">
    <property type="entry name" value="CheY-like"/>
    <property type="match status" value="1"/>
</dbReference>
<dbReference type="Pfam" id="PF06580">
    <property type="entry name" value="His_kinase"/>
    <property type="match status" value="1"/>
</dbReference>
<evidence type="ECO:0000256" key="7">
    <source>
        <dbReference type="ARBA" id="ARBA00022777"/>
    </source>
</evidence>
<dbReference type="AlphaFoldDB" id="A0A3M8DJP1"/>
<dbReference type="InterPro" id="IPR001789">
    <property type="entry name" value="Sig_transdc_resp-reg_receiver"/>
</dbReference>
<evidence type="ECO:0000256" key="4">
    <source>
        <dbReference type="ARBA" id="ARBA00022553"/>
    </source>
</evidence>
<dbReference type="Pfam" id="PF02518">
    <property type="entry name" value="HATPase_c"/>
    <property type="match status" value="2"/>
</dbReference>
<organism evidence="15 16">
    <name type="scientific">Brevibacillus fluminis</name>
    <dbReference type="NCBI Taxonomy" id="511487"/>
    <lineage>
        <taxon>Bacteria</taxon>
        <taxon>Bacillati</taxon>
        <taxon>Bacillota</taxon>
        <taxon>Bacilli</taxon>
        <taxon>Bacillales</taxon>
        <taxon>Paenibacillaceae</taxon>
        <taxon>Brevibacillus</taxon>
    </lineage>
</organism>
<evidence type="ECO:0000256" key="3">
    <source>
        <dbReference type="ARBA" id="ARBA00012438"/>
    </source>
</evidence>
<dbReference type="SMART" id="SM00388">
    <property type="entry name" value="HisKA"/>
    <property type="match status" value="1"/>
</dbReference>
<keyword evidence="9" id="KW-0902">Two-component regulatory system</keyword>
<comment type="similarity">
    <text evidence="2">In the N-terminal section; belongs to the phytochrome family.</text>
</comment>
<dbReference type="Pfam" id="PF00072">
    <property type="entry name" value="Response_reg"/>
    <property type="match status" value="1"/>
</dbReference>
<dbReference type="InterPro" id="IPR010559">
    <property type="entry name" value="Sig_transdc_His_kin_internal"/>
</dbReference>
<evidence type="ECO:0000313" key="15">
    <source>
        <dbReference type="EMBL" id="RNB87337.1"/>
    </source>
</evidence>
<dbReference type="OrthoDB" id="9809348at2"/>
<proteinExistence type="inferred from homology"/>
<gene>
    <name evidence="15" type="ORF">EDM56_16885</name>
</gene>
<keyword evidence="12" id="KW-1133">Transmembrane helix</keyword>
<dbReference type="PANTHER" id="PTHR43047:SF72">
    <property type="entry name" value="OSMOSENSING HISTIDINE PROTEIN KINASE SLN1"/>
    <property type="match status" value="1"/>
</dbReference>
<dbReference type="SUPFAM" id="SSF47384">
    <property type="entry name" value="Homodimeric domain of signal transducing histidine kinase"/>
    <property type="match status" value="1"/>
</dbReference>
<sequence length="1035" mass="114799">MRRGHKPATKTVTIVTFGLFMLFGLLLLSFVTQRPEIDPPKALNGVLDATGWDFASQGNVKLEGQWEFYHSQLLSPADFTQRNGDVKPSLTGYMPVPAQWESYPIPNSSPFGYGTFRLRVKMQKQQGTIFGIKQSIIRTAHRVFVNGQEIGSQGVPGRTMEETIPKNLPYTRFFAIQGDQADIIVQIANYEYSSGGFNQPLVLGVQKKIITEWGKSVTSELLIAIGFLLAGAYFLALYLMIRKERAWLYFGLIGIFGCIYLLTQGEKLINVLIPDIPYVWFTKLQCISGLCAQHFILVYAQATFPGICRKGLVRAILLFNFVLMGIVLFTPVVIFSQLQNLIFATGVSCILCMLYVMIVGAFRGLEGAIYMAIGAFSLLAIDSTNLLYILGYSIPVGVNPILLLLLICSQVLLLSKRFTNTYVKVEKLSEQLMAMDKLKDEFLANTSHELKTPLHGIVNIAQSLMEGAAGELNGKQEENMAIIVSAGRRMANLVNDILDLAKLKNDEIVLKRKLVELQPVVQVIFEMFRHLIGPKPLRFVSMLPESPLLVFADEDRLTQILYNLLGNALRFTAEGEIVISAVQKNGWLEISVRDTGIGIPEENWQLIFNSFEQTGSSVAREYGGTGLGLSITRRLVELHGGSIWVHSEVGVGSVFTFTLPVTAGRKEVREEQRNKWSGRETALIPAPLPAATQMHSDGFTVLVVDDDAANLQVLRNILSMERYNVIAVSNGEEALRQLEERGTIDLVITDLMMPGLSGIELCKRIREHYSLSELPVVMLTARNWQDDILAGFAAGVNDYLGKPVDAGEMKARIRTLVELKKSVQERIGSEIAFLQAQIKPHFLFNTLNTILAVSEKSLPEAQDLLAELGHYLRGSFDFENRQQRIPIRKELELVMSYLTIEKARFGERLKIIYEIDPTLNTLIPPLVIQPLVENAVRHGVTKKTEGGTVKVSVQSTAEHVVISVQDDGVGMDLKNRHAQPVERGAKAGVGLYNVERRLKAMYGCGLEINSTSGKGTSVTMRLRKEGLDAASNAGG</sequence>
<comment type="catalytic activity">
    <reaction evidence="1">
        <text>ATP + protein L-histidine = ADP + protein N-phospho-L-histidine.</text>
        <dbReference type="EC" id="2.7.13.3"/>
    </reaction>
</comment>
<dbReference type="CDD" id="cd16922">
    <property type="entry name" value="HATPase_EvgS-ArcB-TorS-like"/>
    <property type="match status" value="1"/>
</dbReference>
<dbReference type="InterPro" id="IPR003661">
    <property type="entry name" value="HisK_dim/P_dom"/>
</dbReference>
<keyword evidence="16" id="KW-1185">Reference proteome</keyword>
<dbReference type="EMBL" id="RHHQ01000012">
    <property type="protein sequence ID" value="RNB87337.1"/>
    <property type="molecule type" value="Genomic_DNA"/>
</dbReference>
<feature type="domain" description="Response regulatory" evidence="14">
    <location>
        <begin position="700"/>
        <end position="817"/>
    </location>
</feature>
<evidence type="ECO:0000259" key="13">
    <source>
        <dbReference type="PROSITE" id="PS50109"/>
    </source>
</evidence>
<feature type="transmembrane region" description="Helical" evidence="12">
    <location>
        <begin position="341"/>
        <end position="362"/>
    </location>
</feature>
<dbReference type="InterPro" id="IPR005467">
    <property type="entry name" value="His_kinase_dom"/>
</dbReference>
<feature type="transmembrane region" description="Helical" evidence="12">
    <location>
        <begin position="246"/>
        <end position="263"/>
    </location>
</feature>
<dbReference type="RefSeq" id="WP_122919035.1">
    <property type="nucleotide sequence ID" value="NZ_RHHQ01000012.1"/>
</dbReference>
<accession>A0A3M8DJP1</accession>
<keyword evidence="7" id="KW-0418">Kinase</keyword>
<dbReference type="PANTHER" id="PTHR43047">
    <property type="entry name" value="TWO-COMPONENT HISTIDINE PROTEIN KINASE"/>
    <property type="match status" value="1"/>
</dbReference>
<dbReference type="Gene3D" id="2.60.120.260">
    <property type="entry name" value="Galactose-binding domain-like"/>
    <property type="match status" value="1"/>
</dbReference>
<dbReference type="Gene3D" id="1.10.287.130">
    <property type="match status" value="1"/>
</dbReference>
<dbReference type="SMART" id="SM00448">
    <property type="entry name" value="REC"/>
    <property type="match status" value="1"/>
</dbReference>
<dbReference type="PROSITE" id="PS50109">
    <property type="entry name" value="HIS_KIN"/>
    <property type="match status" value="2"/>
</dbReference>
<dbReference type="SMART" id="SM00387">
    <property type="entry name" value="HATPase_c"/>
    <property type="match status" value="2"/>
</dbReference>
<dbReference type="PRINTS" id="PR00344">
    <property type="entry name" value="BCTRLSENSOR"/>
</dbReference>
<evidence type="ECO:0000256" key="1">
    <source>
        <dbReference type="ARBA" id="ARBA00000085"/>
    </source>
</evidence>
<keyword evidence="12" id="KW-0472">Membrane</keyword>
<dbReference type="InterPro" id="IPR036097">
    <property type="entry name" value="HisK_dim/P_sf"/>
</dbReference>
<evidence type="ECO:0000256" key="12">
    <source>
        <dbReference type="SAM" id="Phobius"/>
    </source>
</evidence>
<dbReference type="Proteomes" id="UP000271031">
    <property type="component" value="Unassembled WGS sequence"/>
</dbReference>
<dbReference type="InterPro" id="IPR008979">
    <property type="entry name" value="Galactose-bd-like_sf"/>
</dbReference>
<keyword evidence="12" id="KW-0812">Transmembrane</keyword>
<reference evidence="15 16" key="1">
    <citation type="submission" date="2018-10" db="EMBL/GenBank/DDBJ databases">
        <title>Phylogenomics of Brevibacillus.</title>
        <authorList>
            <person name="Dunlap C."/>
        </authorList>
    </citation>
    <scope>NUCLEOTIDE SEQUENCE [LARGE SCALE GENOMIC DNA]</scope>
    <source>
        <strain evidence="15 16">JCM 15716</strain>
    </source>
</reference>
<dbReference type="Pfam" id="PF00512">
    <property type="entry name" value="HisKA"/>
    <property type="match status" value="1"/>
</dbReference>
<comment type="caution">
    <text evidence="15">The sequence shown here is derived from an EMBL/GenBank/DDBJ whole genome shotgun (WGS) entry which is preliminary data.</text>
</comment>
<dbReference type="CDD" id="cd17574">
    <property type="entry name" value="REC_OmpR"/>
    <property type="match status" value="1"/>
</dbReference>
<evidence type="ECO:0000256" key="2">
    <source>
        <dbReference type="ARBA" id="ARBA00006402"/>
    </source>
</evidence>
<feature type="transmembrane region" description="Helical" evidence="12">
    <location>
        <begin position="278"/>
        <end position="300"/>
    </location>
</feature>
<evidence type="ECO:0000256" key="9">
    <source>
        <dbReference type="ARBA" id="ARBA00023012"/>
    </source>
</evidence>
<evidence type="ECO:0000256" key="10">
    <source>
        <dbReference type="ARBA" id="ARBA00074306"/>
    </source>
</evidence>
<dbReference type="Pfam" id="PF07695">
    <property type="entry name" value="7TMR-DISM_7TM"/>
    <property type="match status" value="1"/>
</dbReference>
<dbReference type="GO" id="GO:0005524">
    <property type="term" value="F:ATP binding"/>
    <property type="evidence" value="ECO:0007669"/>
    <property type="project" value="UniProtKB-KW"/>
</dbReference>
<evidence type="ECO:0000256" key="5">
    <source>
        <dbReference type="ARBA" id="ARBA00022679"/>
    </source>
</evidence>
<dbReference type="FunFam" id="3.30.565.10:FF:000010">
    <property type="entry name" value="Sensor histidine kinase RcsC"/>
    <property type="match status" value="1"/>
</dbReference>
<feature type="transmembrane region" description="Helical" evidence="12">
    <location>
        <begin position="396"/>
        <end position="414"/>
    </location>
</feature>
<feature type="domain" description="Histidine kinase" evidence="13">
    <location>
        <begin position="445"/>
        <end position="663"/>
    </location>
</feature>
<feature type="transmembrane region" description="Helical" evidence="12">
    <location>
        <begin position="312"/>
        <end position="335"/>
    </location>
</feature>
<dbReference type="SUPFAM" id="SSF49785">
    <property type="entry name" value="Galactose-binding domain-like"/>
    <property type="match status" value="1"/>
</dbReference>
<dbReference type="GO" id="GO:0005886">
    <property type="term" value="C:plasma membrane"/>
    <property type="evidence" value="ECO:0007669"/>
    <property type="project" value="TreeGrafter"/>
</dbReference>
<dbReference type="PROSITE" id="PS50110">
    <property type="entry name" value="RESPONSE_REGULATORY"/>
    <property type="match status" value="1"/>
</dbReference>
<keyword evidence="5" id="KW-0808">Transferase</keyword>